<sequence>MGDDKLGRIAELLVGRNAIDGEIAAIIQRPMTAGHLGEWIASRVFDIELEESATNTAFDGRFRVGPLQGRTVNVKWYLKQEGVLDISSSATLDYYLVLTGPRSAAGSSRADTRPWCVRAAYLFDAERLRHEQDARGVRTGVASSVLRRQWDEAEIYPHDRNPLLRVSPHQVELLQLLAG</sequence>
<organism evidence="1 2">
    <name type="scientific">Actinomadura sediminis</name>
    <dbReference type="NCBI Taxonomy" id="1038904"/>
    <lineage>
        <taxon>Bacteria</taxon>
        <taxon>Bacillati</taxon>
        <taxon>Actinomycetota</taxon>
        <taxon>Actinomycetes</taxon>
        <taxon>Streptosporangiales</taxon>
        <taxon>Thermomonosporaceae</taxon>
        <taxon>Actinomadura</taxon>
    </lineage>
</organism>
<dbReference type="Proteomes" id="UP001596972">
    <property type="component" value="Unassembled WGS sequence"/>
</dbReference>
<evidence type="ECO:0008006" key="3">
    <source>
        <dbReference type="Google" id="ProtNLM"/>
    </source>
</evidence>
<evidence type="ECO:0000313" key="1">
    <source>
        <dbReference type="EMBL" id="MFD0900186.1"/>
    </source>
</evidence>
<gene>
    <name evidence="1" type="ORF">ACFQ11_07265</name>
</gene>
<comment type="caution">
    <text evidence="1">The sequence shown here is derived from an EMBL/GenBank/DDBJ whole genome shotgun (WGS) entry which is preliminary data.</text>
</comment>
<protein>
    <recommendedName>
        <fullName evidence="3">Restriction endonuclease</fullName>
    </recommendedName>
</protein>
<dbReference type="EMBL" id="JBHTJA010000009">
    <property type="protein sequence ID" value="MFD0900186.1"/>
    <property type="molecule type" value="Genomic_DNA"/>
</dbReference>
<keyword evidence="2" id="KW-1185">Reference proteome</keyword>
<evidence type="ECO:0000313" key="2">
    <source>
        <dbReference type="Proteomes" id="UP001596972"/>
    </source>
</evidence>
<name>A0ABW3EK49_9ACTN</name>
<accession>A0ABW3EK49</accession>
<dbReference type="RefSeq" id="WP_378297137.1">
    <property type="nucleotide sequence ID" value="NZ_JBHTJA010000009.1"/>
</dbReference>
<proteinExistence type="predicted"/>
<reference evidence="2" key="1">
    <citation type="journal article" date="2019" name="Int. J. Syst. Evol. Microbiol.">
        <title>The Global Catalogue of Microorganisms (GCM) 10K type strain sequencing project: providing services to taxonomists for standard genome sequencing and annotation.</title>
        <authorList>
            <consortium name="The Broad Institute Genomics Platform"/>
            <consortium name="The Broad Institute Genome Sequencing Center for Infectious Disease"/>
            <person name="Wu L."/>
            <person name="Ma J."/>
        </authorList>
    </citation>
    <scope>NUCLEOTIDE SEQUENCE [LARGE SCALE GENOMIC DNA]</scope>
    <source>
        <strain evidence="2">JCM 31202</strain>
    </source>
</reference>